<keyword evidence="1" id="KW-0175">Coiled coil</keyword>
<dbReference type="EMBL" id="OV725080">
    <property type="protein sequence ID" value="CAH1400509.1"/>
    <property type="molecule type" value="Genomic_DNA"/>
</dbReference>
<feature type="region of interest" description="Disordered" evidence="2">
    <location>
        <begin position="527"/>
        <end position="549"/>
    </location>
</feature>
<protein>
    <submittedName>
        <fullName evidence="3">Uncharacterized protein</fullName>
    </submittedName>
</protein>
<accession>A0A9P0MPS7</accession>
<evidence type="ECO:0000313" key="3">
    <source>
        <dbReference type="EMBL" id="CAH1400509.1"/>
    </source>
</evidence>
<sequence>MVVIETTTCLFIRTNTKMGDVSPTEDLEDKFLSEETLIREGNDLLKICEQIYSHTPQALEYDSNFKDIPKDYTSSLERNVNILKLYLELLLEFIGLSPKIISTFRRHKAVYTPELSVPAIAYTLWIRVKFLTTDSIRNELSTIVEESERNKTSTETQTLVLSLTACESCYLSQSVVKELVSKVELFCSTHEITESSVLNTKDQLRSKVHDMTEWNAMNKWCKALTTDIEQLTEISDKLLSNWKRERLKEKQRYEELENRLREAEKNRVVSGENDGNTTDAKYKALEIENKNLTTELDQKRQEIKELTFKAKYFEEEYQAEQSKNQKLQNELEENTKELQELRNNVEDYKASSISIKGKCEQLKNESKNEKQNIKKIEAQVEAKIIEANSIITEYELEISQMNKRVQDMENESRSQQKTMNEQLKSLEIQEREINKFKKSNQLLNERLKENEKMVESFNNLQEDCKNIRKELDSKRKEEVIMKEKMILLERQINNLSAHCDYLKQRLKICDPSYQRGTGETLKGLETDIEGSIHSNDFSENEDDLNRESK</sequence>
<evidence type="ECO:0000256" key="2">
    <source>
        <dbReference type="SAM" id="MobiDB-lite"/>
    </source>
</evidence>
<name>A0A9P0MPS7_NEZVI</name>
<proteinExistence type="predicted"/>
<evidence type="ECO:0000313" key="4">
    <source>
        <dbReference type="Proteomes" id="UP001152798"/>
    </source>
</evidence>
<keyword evidence="4" id="KW-1185">Reference proteome</keyword>
<dbReference type="Proteomes" id="UP001152798">
    <property type="component" value="Chromosome 4"/>
</dbReference>
<feature type="coiled-coil region" evidence="1">
    <location>
        <begin position="239"/>
        <end position="477"/>
    </location>
</feature>
<reference evidence="3" key="1">
    <citation type="submission" date="2022-01" db="EMBL/GenBank/DDBJ databases">
        <authorList>
            <person name="King R."/>
        </authorList>
    </citation>
    <scope>NUCLEOTIDE SEQUENCE</scope>
</reference>
<organism evidence="3 4">
    <name type="scientific">Nezara viridula</name>
    <name type="common">Southern green stink bug</name>
    <name type="synonym">Cimex viridulus</name>
    <dbReference type="NCBI Taxonomy" id="85310"/>
    <lineage>
        <taxon>Eukaryota</taxon>
        <taxon>Metazoa</taxon>
        <taxon>Ecdysozoa</taxon>
        <taxon>Arthropoda</taxon>
        <taxon>Hexapoda</taxon>
        <taxon>Insecta</taxon>
        <taxon>Pterygota</taxon>
        <taxon>Neoptera</taxon>
        <taxon>Paraneoptera</taxon>
        <taxon>Hemiptera</taxon>
        <taxon>Heteroptera</taxon>
        <taxon>Panheteroptera</taxon>
        <taxon>Pentatomomorpha</taxon>
        <taxon>Pentatomoidea</taxon>
        <taxon>Pentatomidae</taxon>
        <taxon>Pentatominae</taxon>
        <taxon>Nezara</taxon>
    </lineage>
</organism>
<dbReference type="AlphaFoldDB" id="A0A9P0MPS7"/>
<dbReference type="OrthoDB" id="7615848at2759"/>
<evidence type="ECO:0000256" key="1">
    <source>
        <dbReference type="SAM" id="Coils"/>
    </source>
</evidence>
<gene>
    <name evidence="3" type="ORF">NEZAVI_LOCUS9731</name>
</gene>